<reference evidence="2" key="1">
    <citation type="journal article" date="2016" name="Nature">
        <title>Genome evolution in the allotetraploid frog Xenopus laevis.</title>
        <authorList>
            <person name="Session A.M."/>
            <person name="Uno Y."/>
            <person name="Kwon T."/>
            <person name="Chapman J.A."/>
            <person name="Toyoda A."/>
            <person name="Takahashi S."/>
            <person name="Fukui A."/>
            <person name="Hikosaka A."/>
            <person name="Suzuki A."/>
            <person name="Kondo M."/>
            <person name="van Heeringen S.J."/>
            <person name="Quigley I."/>
            <person name="Heinz S."/>
            <person name="Ogino H."/>
            <person name="Ochi H."/>
            <person name="Hellsten U."/>
            <person name="Lyons J.B."/>
            <person name="Simakov O."/>
            <person name="Putnam N."/>
            <person name="Stites J."/>
            <person name="Kuroki Y."/>
            <person name="Tanaka T."/>
            <person name="Michiue T."/>
            <person name="Watanabe M."/>
            <person name="Bogdanovic O."/>
            <person name="Lister R."/>
            <person name="Georgiou G."/>
            <person name="Paranjpe S.S."/>
            <person name="van Kruijsbergen I."/>
            <person name="Shu S."/>
            <person name="Carlson J."/>
            <person name="Kinoshita T."/>
            <person name="Ohta Y."/>
            <person name="Mawaribuchi S."/>
            <person name="Jenkins J."/>
            <person name="Grimwood J."/>
            <person name="Schmutz J."/>
            <person name="Mitros T."/>
            <person name="Mozaffari S.V."/>
            <person name="Suzuki Y."/>
            <person name="Haramoto Y."/>
            <person name="Yamamoto T.S."/>
            <person name="Takagi C."/>
            <person name="Heald R."/>
            <person name="Miller K."/>
            <person name="Haudenschild C."/>
            <person name="Kitzman J."/>
            <person name="Nakayama T."/>
            <person name="Izutsu Y."/>
            <person name="Robert J."/>
            <person name="Fortriede J."/>
            <person name="Burns K."/>
            <person name="Lotay V."/>
            <person name="Karimi K."/>
            <person name="Yasuoka Y."/>
            <person name="Dichmann D.S."/>
            <person name="Flajnik M.F."/>
            <person name="Houston D.W."/>
            <person name="Shendure J."/>
            <person name="DuPasquier L."/>
            <person name="Vize P.D."/>
            <person name="Zorn A.M."/>
            <person name="Ito M."/>
            <person name="Marcotte E.M."/>
            <person name="Wallingford J.B."/>
            <person name="Ito Y."/>
            <person name="Asashima M."/>
            <person name="Ueno N."/>
            <person name="Matsuda Y."/>
            <person name="Veenstra G.J."/>
            <person name="Fujiyama A."/>
            <person name="Harland R.M."/>
            <person name="Taira M."/>
            <person name="Rokhsar D.S."/>
        </authorList>
    </citation>
    <scope>NUCLEOTIDE SEQUENCE [LARGE SCALE GENOMIC DNA]</scope>
    <source>
        <strain evidence="2">J</strain>
    </source>
</reference>
<proteinExistence type="predicted"/>
<gene>
    <name evidence="1" type="ORF">XELAEV_18025812mg</name>
</gene>
<dbReference type="AlphaFoldDB" id="A0A974D2D9"/>
<accession>A0A974D2D9</accession>
<name>A0A974D2D9_XENLA</name>
<organism evidence="1 2">
    <name type="scientific">Xenopus laevis</name>
    <name type="common">African clawed frog</name>
    <dbReference type="NCBI Taxonomy" id="8355"/>
    <lineage>
        <taxon>Eukaryota</taxon>
        <taxon>Metazoa</taxon>
        <taxon>Chordata</taxon>
        <taxon>Craniata</taxon>
        <taxon>Vertebrata</taxon>
        <taxon>Euteleostomi</taxon>
        <taxon>Amphibia</taxon>
        <taxon>Batrachia</taxon>
        <taxon>Anura</taxon>
        <taxon>Pipoidea</taxon>
        <taxon>Pipidae</taxon>
        <taxon>Xenopodinae</taxon>
        <taxon>Xenopus</taxon>
        <taxon>Xenopus</taxon>
    </lineage>
</organism>
<evidence type="ECO:0000313" key="2">
    <source>
        <dbReference type="Proteomes" id="UP000694892"/>
    </source>
</evidence>
<evidence type="ECO:0000313" key="1">
    <source>
        <dbReference type="EMBL" id="OCT83275.1"/>
    </source>
</evidence>
<protein>
    <submittedName>
        <fullName evidence="1">Uncharacterized protein</fullName>
    </submittedName>
</protein>
<dbReference type="Proteomes" id="UP000694892">
    <property type="component" value="Chromosome 4S"/>
</dbReference>
<sequence length="73" mass="8153">MVEGTVGNQENMSGSLQCTLNSIKTKDYCWNPLDSPKIVHILSQNIFKNCPILHIKHQTGTQKNVKSIYGNHG</sequence>
<dbReference type="EMBL" id="CM004473">
    <property type="protein sequence ID" value="OCT83275.1"/>
    <property type="molecule type" value="Genomic_DNA"/>
</dbReference>